<dbReference type="EMBL" id="LCYC01000012">
    <property type="protein sequence ID" value="KWV79135.1"/>
    <property type="molecule type" value="Genomic_DNA"/>
</dbReference>
<sequence>MACNKLQALLAGWLNGHEEQLTLFESDDEIIFQRVSNRLLVKVQLTQAGDHKAQLRTWMRLGGPSLSYFHGAVALAPTTGALWLIQCVERGHGEALAKCLESLLNQRDTWRAVVARQARPVRTFISTSLRSTPY</sequence>
<dbReference type="PATRIC" id="fig|294.192.peg.1246"/>
<evidence type="ECO:0000313" key="4">
    <source>
        <dbReference type="Proteomes" id="UP000063434"/>
    </source>
</evidence>
<name>A0A109L176_PSEFL</name>
<organism evidence="1 4">
    <name type="scientific">Pseudomonas fluorescens</name>
    <dbReference type="NCBI Taxonomy" id="294"/>
    <lineage>
        <taxon>Bacteria</taxon>
        <taxon>Pseudomonadati</taxon>
        <taxon>Pseudomonadota</taxon>
        <taxon>Gammaproteobacteria</taxon>
        <taxon>Pseudomonadales</taxon>
        <taxon>Pseudomonadaceae</taxon>
        <taxon>Pseudomonas</taxon>
    </lineage>
</organism>
<evidence type="ECO:0000313" key="3">
    <source>
        <dbReference type="Proteomes" id="UP000061348"/>
    </source>
</evidence>
<dbReference type="Proteomes" id="UP000063434">
    <property type="component" value="Unassembled WGS sequence"/>
</dbReference>
<gene>
    <name evidence="1" type="ORF">PFL603g_01505</name>
    <name evidence="2" type="ORF">PFLmoz3_02158</name>
</gene>
<accession>A0A109L176</accession>
<dbReference type="Proteomes" id="UP000061348">
    <property type="component" value="Unassembled WGS sequence"/>
</dbReference>
<evidence type="ECO:0008006" key="5">
    <source>
        <dbReference type="Google" id="ProtNLM"/>
    </source>
</evidence>
<dbReference type="RefSeq" id="WP_330996963.1">
    <property type="nucleotide sequence ID" value="NZ_LCYA01000052.1"/>
</dbReference>
<evidence type="ECO:0000313" key="2">
    <source>
        <dbReference type="EMBL" id="KWV89255.1"/>
    </source>
</evidence>
<dbReference type="EMBL" id="LCYA01000052">
    <property type="protein sequence ID" value="KWV89255.1"/>
    <property type="molecule type" value="Genomic_DNA"/>
</dbReference>
<reference evidence="3 4" key="1">
    <citation type="submission" date="2015-05" db="EMBL/GenBank/DDBJ databases">
        <title>A genomic and transcriptomic approach to investigate the blue pigment phenotype in Pseudomonas fluorescens.</title>
        <authorList>
            <person name="Andreani N.A."/>
            <person name="Cardazzo B."/>
        </authorList>
    </citation>
    <scope>NUCLEOTIDE SEQUENCE [LARGE SCALE GENOMIC DNA]</scope>
    <source>
        <strain evidence="2 3">Ps_22</strain>
        <strain evidence="1 4">Ps_40</strain>
    </source>
</reference>
<protein>
    <recommendedName>
        <fullName evidence="5">Type III secretion protein</fullName>
    </recommendedName>
</protein>
<dbReference type="AlphaFoldDB" id="A0A109L176"/>
<comment type="caution">
    <text evidence="1">The sequence shown here is derived from an EMBL/GenBank/DDBJ whole genome shotgun (WGS) entry which is preliminary data.</text>
</comment>
<proteinExistence type="predicted"/>
<dbReference type="NCBIfam" id="NF041550">
    <property type="entry name" value="CesT_sub"/>
    <property type="match status" value="1"/>
</dbReference>
<evidence type="ECO:0000313" key="1">
    <source>
        <dbReference type="EMBL" id="KWV79135.1"/>
    </source>
</evidence>